<feature type="active site" description="Proton acceptor" evidence="5">
    <location>
        <position position="201"/>
    </location>
</feature>
<dbReference type="GO" id="GO:0046486">
    <property type="term" value="P:glycerolipid metabolic process"/>
    <property type="evidence" value="ECO:0007669"/>
    <property type="project" value="UniProtKB-ARBA"/>
</dbReference>
<dbReference type="Proteomes" id="UP000182658">
    <property type="component" value="Unassembled WGS sequence"/>
</dbReference>
<dbReference type="InParanoid" id="A0A1J7K0S8"/>
<dbReference type="Gene3D" id="3.40.1090.10">
    <property type="entry name" value="Cytosolic phospholipase A2 catalytic domain"/>
    <property type="match status" value="1"/>
</dbReference>
<evidence type="ECO:0000256" key="2">
    <source>
        <dbReference type="ARBA" id="ARBA00022963"/>
    </source>
</evidence>
<dbReference type="InterPro" id="IPR016035">
    <property type="entry name" value="Acyl_Trfase/lysoPLipase"/>
</dbReference>
<proteinExistence type="predicted"/>
<dbReference type="InterPro" id="IPR011990">
    <property type="entry name" value="TPR-like_helical_dom_sf"/>
</dbReference>
<feature type="region of interest" description="Disordered" evidence="6">
    <location>
        <begin position="879"/>
        <end position="898"/>
    </location>
</feature>
<dbReference type="InterPro" id="IPR019734">
    <property type="entry name" value="TPR_rpt"/>
</dbReference>
<dbReference type="SMART" id="SM00028">
    <property type="entry name" value="TPR"/>
    <property type="match status" value="3"/>
</dbReference>
<dbReference type="InterPro" id="IPR027417">
    <property type="entry name" value="P-loop_NTPase"/>
</dbReference>
<keyword evidence="2 5" id="KW-0442">Lipid degradation</keyword>
<dbReference type="InterPro" id="IPR002182">
    <property type="entry name" value="NB-ARC"/>
</dbReference>
<feature type="compositionally biased region" description="Basic and acidic residues" evidence="6">
    <location>
        <begin position="1236"/>
        <end position="1247"/>
    </location>
</feature>
<dbReference type="CDD" id="cd07216">
    <property type="entry name" value="Pat17_PNPLA8_PNPLA9_like3"/>
    <property type="match status" value="1"/>
</dbReference>
<evidence type="ECO:0000256" key="6">
    <source>
        <dbReference type="SAM" id="MobiDB-lite"/>
    </source>
</evidence>
<dbReference type="STRING" id="1408157.A0A1J7K0S8"/>
<evidence type="ECO:0000256" key="5">
    <source>
        <dbReference type="PROSITE-ProRule" id="PRU01161"/>
    </source>
</evidence>
<dbReference type="InterPro" id="IPR002641">
    <property type="entry name" value="PNPLA_dom"/>
</dbReference>
<dbReference type="PANTHER" id="PTHR24185:SF1">
    <property type="entry name" value="CALCIUM-INDEPENDENT PHOSPHOLIPASE A2-GAMMA"/>
    <property type="match status" value="1"/>
</dbReference>
<comment type="caution">
    <text evidence="5">Lacks conserved residue(s) required for the propagation of feature annotation.</text>
</comment>
<reference evidence="8 9" key="1">
    <citation type="submission" date="2016-10" db="EMBL/GenBank/DDBJ databases">
        <title>Draft genome sequence of Coniochaeta ligniaria NRRL30616, a lignocellulolytic fungus for bioabatement of inhibitors in plant biomass hydrolysates.</title>
        <authorList>
            <consortium name="DOE Joint Genome Institute"/>
            <person name="Jimenez D.J."/>
            <person name="Hector R.E."/>
            <person name="Riley R."/>
            <person name="Sun H."/>
            <person name="Grigoriev I.V."/>
            <person name="Van Elsas J.D."/>
            <person name="Nichols N.N."/>
        </authorList>
    </citation>
    <scope>NUCLEOTIDE SEQUENCE [LARGE SCALE GENOMIC DNA]</scope>
    <source>
        <strain evidence="8 9">NRRL 30616</strain>
    </source>
</reference>
<accession>A0A1J7K0S8</accession>
<keyword evidence="1 5" id="KW-0378">Hydrolase</keyword>
<feature type="region of interest" description="Disordered" evidence="6">
    <location>
        <begin position="1221"/>
        <end position="1247"/>
    </location>
</feature>
<evidence type="ECO:0000313" key="9">
    <source>
        <dbReference type="Proteomes" id="UP000182658"/>
    </source>
</evidence>
<feature type="repeat" description="TPR" evidence="4">
    <location>
        <begin position="799"/>
        <end position="832"/>
    </location>
</feature>
<dbReference type="GO" id="GO:0043531">
    <property type="term" value="F:ADP binding"/>
    <property type="evidence" value="ECO:0007669"/>
    <property type="project" value="InterPro"/>
</dbReference>
<evidence type="ECO:0000256" key="1">
    <source>
        <dbReference type="ARBA" id="ARBA00022801"/>
    </source>
</evidence>
<gene>
    <name evidence="8" type="ORF">CONLIGDRAFT_53333</name>
</gene>
<dbReference type="PROSITE" id="PS51635">
    <property type="entry name" value="PNPLA"/>
    <property type="match status" value="1"/>
</dbReference>
<dbReference type="PANTHER" id="PTHR24185">
    <property type="entry name" value="CALCIUM-INDEPENDENT PHOSPHOLIPASE A2-GAMMA"/>
    <property type="match status" value="1"/>
</dbReference>
<evidence type="ECO:0000313" key="8">
    <source>
        <dbReference type="EMBL" id="OIW35316.1"/>
    </source>
</evidence>
<organism evidence="8 9">
    <name type="scientific">Coniochaeta ligniaria NRRL 30616</name>
    <dbReference type="NCBI Taxonomy" id="1408157"/>
    <lineage>
        <taxon>Eukaryota</taxon>
        <taxon>Fungi</taxon>
        <taxon>Dikarya</taxon>
        <taxon>Ascomycota</taxon>
        <taxon>Pezizomycotina</taxon>
        <taxon>Sordariomycetes</taxon>
        <taxon>Sordariomycetidae</taxon>
        <taxon>Coniochaetales</taxon>
        <taxon>Coniochaetaceae</taxon>
        <taxon>Coniochaeta</taxon>
    </lineage>
</organism>
<dbReference type="EMBL" id="KV875093">
    <property type="protein sequence ID" value="OIW35316.1"/>
    <property type="molecule type" value="Genomic_DNA"/>
</dbReference>
<feature type="active site" description="Nucleophile" evidence="5">
    <location>
        <position position="59"/>
    </location>
</feature>
<dbReference type="SUPFAM" id="SSF52540">
    <property type="entry name" value="P-loop containing nucleoside triphosphate hydrolases"/>
    <property type="match status" value="1"/>
</dbReference>
<dbReference type="Pfam" id="PF01734">
    <property type="entry name" value="Patatin"/>
    <property type="match status" value="1"/>
</dbReference>
<evidence type="ECO:0000256" key="4">
    <source>
        <dbReference type="PROSITE-ProRule" id="PRU00339"/>
    </source>
</evidence>
<dbReference type="Gene3D" id="3.40.50.300">
    <property type="entry name" value="P-loop containing nucleotide triphosphate hydrolases"/>
    <property type="match status" value="1"/>
</dbReference>
<dbReference type="GO" id="GO:0016020">
    <property type="term" value="C:membrane"/>
    <property type="evidence" value="ECO:0007669"/>
    <property type="project" value="TreeGrafter"/>
</dbReference>
<dbReference type="GO" id="GO:0019369">
    <property type="term" value="P:arachidonate metabolic process"/>
    <property type="evidence" value="ECO:0007669"/>
    <property type="project" value="TreeGrafter"/>
</dbReference>
<feature type="short sequence motif" description="GXGXXG" evidence="5">
    <location>
        <begin position="17"/>
        <end position="22"/>
    </location>
</feature>
<dbReference type="SUPFAM" id="SSF48452">
    <property type="entry name" value="TPR-like"/>
    <property type="match status" value="2"/>
</dbReference>
<dbReference type="PROSITE" id="PS50005">
    <property type="entry name" value="TPR"/>
    <property type="match status" value="1"/>
</dbReference>
<dbReference type="GO" id="GO:0047499">
    <property type="term" value="F:calcium-independent phospholipase A2 activity"/>
    <property type="evidence" value="ECO:0007669"/>
    <property type="project" value="TreeGrafter"/>
</dbReference>
<feature type="domain" description="PNPLA" evidence="7">
    <location>
        <begin position="13"/>
        <end position="214"/>
    </location>
</feature>
<dbReference type="SUPFAM" id="SSF52151">
    <property type="entry name" value="FabD/lysophospholipase-like"/>
    <property type="match status" value="1"/>
</dbReference>
<dbReference type="OrthoDB" id="1658288at2759"/>
<dbReference type="Pfam" id="PF13424">
    <property type="entry name" value="TPR_12"/>
    <property type="match status" value="1"/>
</dbReference>
<keyword evidence="3 5" id="KW-0443">Lipid metabolism</keyword>
<dbReference type="GO" id="GO:0016042">
    <property type="term" value="P:lipid catabolic process"/>
    <property type="evidence" value="ECO:0007669"/>
    <property type="project" value="UniProtKB-UniRule"/>
</dbReference>
<name>A0A1J7K0S8_9PEZI</name>
<feature type="short sequence motif" description="GXSXG" evidence="5">
    <location>
        <begin position="57"/>
        <end position="61"/>
    </location>
</feature>
<evidence type="ECO:0000259" key="7">
    <source>
        <dbReference type="PROSITE" id="PS51635"/>
    </source>
</evidence>
<keyword evidence="9" id="KW-1185">Reference proteome</keyword>
<dbReference type="AlphaFoldDB" id="A0A1J7K0S8"/>
<sequence length="1247" mass="140208">MSIPDENGPLYLLSLDGGGIRGVSELVMLDCIMRRLQKKKGLDELPKPCDYFDLIAGTSTGGLIAILLGRLRMTTQEALDAYDDVAETLFSRSNRKYLAKSQFKSTTLEDVVKEIVAQRSSSDLLKYQDKDEQKGKAFVCAIDEKELGAIHRLRTYNIDGTSDEGLKDCKVWEAARATTAAPLNFKPMTIQRDSDKTTYIDAALGYNNPVEQLLEEAGNIFHSKRTLGAIVSLGTGTRKLGLASPEDVNGLGYGLSIVATLKNETTDTERPHKRLQAKFKKFPNTYFRFNVPDGADEVKLAEWRKMGELKKLTTDYIGNEAVDQEINDLVEVLSKRKTAGLTLGHICLLDSKQLLMNSHLAQHMGTSSNFFTGRTKVLESLEDRFFLREPGERGRREFLICGMGGAGKTQIALKFVETKAKLLFKRCFWIDATDGATAQEGYQEFASEAFPDKEVTTVSMAAVQKWMADLDEEWLLVLDNSNEENMRQFVPPGNTGNIIYTSRRHNLAASLQPEWVAEVNDMEPEDAITLLLRTAGHIPYNRELRAEASPVVAELGCLPLAIDQAGAYIRRMGGSLSDYLALFKSQRQRLLQDPDFKGLLRDPRFKGTDPRNQAVYATFDISYNALREIAHEHEGSVKGEDARNALKILRLICFYHNDTLVLEMFDRASIWGERVAPKLNYPLGKGKDALDNLIAVRDNVWDSNPVMFGLMVLEDFSLVKWDHYRLHVSMHVLVHDWALTSIGKKDMARLAGYAKAILFGSISYDTHVESYRFHRRIYPHVEACLRRANMSQEDTRAQAGYQMKLGTLYEQSGQFESARDAFHKSIGLWKTERGPDDHLTLRAMSLLASLEKADGKLGEAAFVLLQILELRQMRIDDLSSRQDKRNPEDLKRQARRGVESDDDEQLLKRLRLKSAMDWAQLAVVYMGQSHLDAAEHAMLQTVEIRKAVAPETAAWAERHLTKIRLARAQDATYNLDDSPRADSRRSVEDARASLAEAIEEHGHDHRDTIRALGALAKAEMDAGNGEAAEEIAKEFARRCTEVYGEDGRKTLAAIELYSKVLQHNEQHIDAAGMRTLILTYSQRTLGIYHPDTIEALLKLGVGLGFQGRFEEAVIIATRAVELLEGIHGATHRAVLSFRKTLEIVKSNAARATPNTRRQMARDALRKYHEHGGGDHYVVDDDFVDRWANVVHLSMFWPTGIGEPEEVYFAERPPVVNSVVVAEEEEQQARPTQQELPLDRESLADEFA</sequence>
<dbReference type="Pfam" id="PF00931">
    <property type="entry name" value="NB-ARC"/>
    <property type="match status" value="1"/>
</dbReference>
<evidence type="ECO:0000256" key="3">
    <source>
        <dbReference type="ARBA" id="ARBA00023098"/>
    </source>
</evidence>
<keyword evidence="4" id="KW-0802">TPR repeat</keyword>
<dbReference type="Gene3D" id="1.25.40.10">
    <property type="entry name" value="Tetratricopeptide repeat domain"/>
    <property type="match status" value="2"/>
</dbReference>
<protein>
    <recommendedName>
        <fullName evidence="7">PNPLA domain-containing protein</fullName>
    </recommendedName>
</protein>